<proteinExistence type="predicted"/>
<dbReference type="PANTHER" id="PTHR13504">
    <property type="entry name" value="FIDO DOMAIN-CONTAINING PROTEIN DDB_G0283145"/>
    <property type="match status" value="1"/>
</dbReference>
<evidence type="ECO:0000313" key="3">
    <source>
        <dbReference type="Proteomes" id="UP000812077"/>
    </source>
</evidence>
<evidence type="ECO:0000259" key="1">
    <source>
        <dbReference type="PROSITE" id="PS51459"/>
    </source>
</evidence>
<evidence type="ECO:0000313" key="2">
    <source>
        <dbReference type="EMBL" id="MBW4754882.1"/>
    </source>
</evidence>
<dbReference type="EMBL" id="JAHXCP010000010">
    <property type="protein sequence ID" value="MBW4754882.1"/>
    <property type="molecule type" value="Genomic_DNA"/>
</dbReference>
<reference evidence="2 3" key="1">
    <citation type="submission" date="2021-07" db="EMBL/GenBank/DDBJ databases">
        <title>Genomic diversity and antimicrobial resistance of Prevotella spp. isolated from chronic lung disease airways.</title>
        <authorList>
            <person name="Webb K.A."/>
            <person name="Olagoke O.S."/>
            <person name="Baird T."/>
            <person name="Neill J."/>
            <person name="Pham A."/>
            <person name="Wells T.J."/>
            <person name="Ramsay K.A."/>
            <person name="Bell S.C."/>
            <person name="Sarovich D.S."/>
            <person name="Price E.P."/>
        </authorList>
    </citation>
    <scope>NUCLEOTIDE SEQUENCE [LARGE SCALE GENOMIC DNA]</scope>
    <source>
        <strain evidence="2 3">SCHI0027.S.6</strain>
    </source>
</reference>
<dbReference type="InterPro" id="IPR040198">
    <property type="entry name" value="Fido_containing"/>
</dbReference>
<feature type="domain" description="Fido" evidence="1">
    <location>
        <begin position="176"/>
        <end position="330"/>
    </location>
</feature>
<dbReference type="Pfam" id="PF02661">
    <property type="entry name" value="Fic"/>
    <property type="match status" value="1"/>
</dbReference>
<protein>
    <submittedName>
        <fullName evidence="2">Fic family protein</fullName>
    </submittedName>
</protein>
<dbReference type="PANTHER" id="PTHR13504:SF38">
    <property type="entry name" value="FIDO DOMAIN-CONTAINING PROTEIN"/>
    <property type="match status" value="1"/>
</dbReference>
<organism evidence="2 3">
    <name type="scientific">Prevotella melaninogenica</name>
    <dbReference type="NCBI Taxonomy" id="28132"/>
    <lineage>
        <taxon>Bacteria</taxon>
        <taxon>Pseudomonadati</taxon>
        <taxon>Bacteroidota</taxon>
        <taxon>Bacteroidia</taxon>
        <taxon>Bacteroidales</taxon>
        <taxon>Prevotellaceae</taxon>
        <taxon>Prevotella</taxon>
    </lineage>
</organism>
<keyword evidence="3" id="KW-1185">Reference proteome</keyword>
<dbReference type="InterPro" id="IPR003812">
    <property type="entry name" value="Fido"/>
</dbReference>
<gene>
    <name evidence="2" type="ORF">KZO77_07465</name>
</gene>
<comment type="caution">
    <text evidence="2">The sequence shown here is derived from an EMBL/GenBank/DDBJ whole genome shotgun (WGS) entry which is preliminary data.</text>
</comment>
<dbReference type="PROSITE" id="PS51459">
    <property type="entry name" value="FIDO"/>
    <property type="match status" value="1"/>
</dbReference>
<dbReference type="Proteomes" id="UP000812077">
    <property type="component" value="Unassembled WGS sequence"/>
</dbReference>
<name>A0ABS6Y5V3_9BACT</name>
<dbReference type="RefSeq" id="WP_219433483.1">
    <property type="nucleotide sequence ID" value="NZ_CBDEIC010000059.1"/>
</dbReference>
<sequence length="435" mass="50647">MEIERPPHISKQDLFSAMLHQPSAHVGDMIEKINETFEYWDSIKYKKCPTGCTPQQLWTFVKAARRISNIKVWDKYDVRLSLTNSMQKTCHQFDMYWGGSWGNNSIIDTNNKEQYLISSLMEEAIYSSQMEGAATTRKVAKEMLRKKMTPKDKSQQMIHNNYQTIQYIVEHKDEPLSEELLLQIHRLMTDNTMQNPEDAGRFRNNNDVVVENGITHETVHTPPSYKDIPQFIKDLCVFFNDENPRQFIHPIIRGIVIHFMISFVHPFVDGNGRTARAMFFWYMLRQGYWLTEYLSISRVIAKSKKAYEKAFLYTEADGMDIGYFVAYNLRVLEQSFKQLQAYIKRKQEEKKAASLFLRMGNFNERQAQIIKLFADDPNALVTIKDLEVRFGVSPTTAKTDIIGLLEKNIVSEISLNKVKRAYVKGDGLDEILSKK</sequence>
<accession>A0ABS6Y5V3</accession>